<feature type="transmembrane region" description="Helical" evidence="4">
    <location>
        <begin position="6"/>
        <end position="22"/>
    </location>
</feature>
<proteinExistence type="predicted"/>
<feature type="transmembrane region" description="Helical" evidence="4">
    <location>
        <begin position="47"/>
        <end position="67"/>
    </location>
</feature>
<evidence type="ECO:0000313" key="6">
    <source>
        <dbReference type="Proteomes" id="UP000221101"/>
    </source>
</evidence>
<dbReference type="InterPro" id="IPR036259">
    <property type="entry name" value="MFS_trans_sf"/>
</dbReference>
<keyword evidence="3 4" id="KW-0472">Membrane</keyword>
<organism evidence="5 6">
    <name type="scientific">Xenorhabdus kozodoii</name>
    <dbReference type="NCBI Taxonomy" id="351676"/>
    <lineage>
        <taxon>Bacteria</taxon>
        <taxon>Pseudomonadati</taxon>
        <taxon>Pseudomonadota</taxon>
        <taxon>Gammaproteobacteria</taxon>
        <taxon>Enterobacterales</taxon>
        <taxon>Morganellaceae</taxon>
        <taxon>Xenorhabdus</taxon>
    </lineage>
</organism>
<evidence type="ECO:0000256" key="1">
    <source>
        <dbReference type="ARBA" id="ARBA00022692"/>
    </source>
</evidence>
<feature type="transmembrane region" description="Helical" evidence="4">
    <location>
        <begin position="112"/>
        <end position="130"/>
    </location>
</feature>
<feature type="transmembrane region" description="Helical" evidence="4">
    <location>
        <begin position="136"/>
        <end position="161"/>
    </location>
</feature>
<evidence type="ECO:0000313" key="5">
    <source>
        <dbReference type="EMBL" id="PHM73624.1"/>
    </source>
</evidence>
<dbReference type="Pfam" id="PF07690">
    <property type="entry name" value="MFS_1"/>
    <property type="match status" value="1"/>
</dbReference>
<keyword evidence="1 4" id="KW-0812">Transmembrane</keyword>
<dbReference type="EMBL" id="NJCX01000010">
    <property type="protein sequence ID" value="PHM73624.1"/>
    <property type="molecule type" value="Genomic_DNA"/>
</dbReference>
<keyword evidence="2 4" id="KW-1133">Transmembrane helix</keyword>
<dbReference type="AlphaFoldDB" id="A0A2D0LD48"/>
<reference evidence="5 6" key="1">
    <citation type="journal article" date="2017" name="Nat. Microbiol.">
        <title>Natural product diversity associated with the nematode symbionts Photorhabdus and Xenorhabdus.</title>
        <authorList>
            <person name="Tobias N.J."/>
            <person name="Wolff H."/>
            <person name="Djahanschiri B."/>
            <person name="Grundmann F."/>
            <person name="Kronenwerth M."/>
            <person name="Shi Y.M."/>
            <person name="Simonyi S."/>
            <person name="Grun P."/>
            <person name="Shapiro-Ilan D."/>
            <person name="Pidot S.J."/>
            <person name="Stinear T.P."/>
            <person name="Ebersberger I."/>
            <person name="Bode H.B."/>
        </authorList>
    </citation>
    <scope>NUCLEOTIDE SEQUENCE [LARGE SCALE GENOMIC DNA]</scope>
    <source>
        <strain evidence="5 6">DSM 17907</strain>
    </source>
</reference>
<dbReference type="Proteomes" id="UP000221101">
    <property type="component" value="Unassembled WGS sequence"/>
</dbReference>
<dbReference type="InterPro" id="IPR011701">
    <property type="entry name" value="MFS"/>
</dbReference>
<dbReference type="OrthoDB" id="32155at1903414"/>
<evidence type="ECO:0000256" key="3">
    <source>
        <dbReference type="ARBA" id="ARBA00023136"/>
    </source>
</evidence>
<name>A0A2D0LD48_9GAMM</name>
<dbReference type="GO" id="GO:0022857">
    <property type="term" value="F:transmembrane transporter activity"/>
    <property type="evidence" value="ECO:0007669"/>
    <property type="project" value="InterPro"/>
</dbReference>
<keyword evidence="6" id="KW-1185">Reference proteome</keyword>
<feature type="transmembrane region" description="Helical" evidence="4">
    <location>
        <begin position="173"/>
        <end position="195"/>
    </location>
</feature>
<gene>
    <name evidence="5" type="ORF">Xkoz_01768</name>
</gene>
<accession>A0A2D0LD48</accession>
<evidence type="ECO:0000256" key="4">
    <source>
        <dbReference type="SAM" id="Phobius"/>
    </source>
</evidence>
<sequence>MSFFTLAVIYFIGLIIVLYTMRETNTKTQKPSGIFIPYINLVKNTRFIAFSIASSLIFSFTIGYYSISPYVFHQLGYTPVENSFFYLVYSFGIFSGSWLMGRNFIKTPPEKIYFLMLMSYMVILLLFLLSDLNIPITIIALSFLLAIISGASAPLALVLCMEDVTENKGAASALQGALKMSFTGIFMIFFDLFHITSFYPLIHIVIIFTVMLFIIYFFCKHLPQYQ</sequence>
<protein>
    <submittedName>
        <fullName evidence="5">Multidrug transporter</fullName>
    </submittedName>
</protein>
<comment type="caution">
    <text evidence="5">The sequence shown here is derived from an EMBL/GenBank/DDBJ whole genome shotgun (WGS) entry which is preliminary data.</text>
</comment>
<feature type="transmembrane region" description="Helical" evidence="4">
    <location>
        <begin position="201"/>
        <end position="219"/>
    </location>
</feature>
<evidence type="ECO:0000256" key="2">
    <source>
        <dbReference type="ARBA" id="ARBA00022989"/>
    </source>
</evidence>
<dbReference type="SUPFAM" id="SSF103473">
    <property type="entry name" value="MFS general substrate transporter"/>
    <property type="match status" value="1"/>
</dbReference>
<dbReference type="Gene3D" id="1.20.1720.10">
    <property type="entry name" value="Multidrug resistance protein D"/>
    <property type="match status" value="1"/>
</dbReference>
<feature type="transmembrane region" description="Helical" evidence="4">
    <location>
        <begin position="83"/>
        <end position="100"/>
    </location>
</feature>